<dbReference type="PROSITE" id="PS50076">
    <property type="entry name" value="DNAJ_2"/>
    <property type="match status" value="1"/>
</dbReference>
<dbReference type="InterPro" id="IPR001623">
    <property type="entry name" value="DnaJ_domain"/>
</dbReference>
<evidence type="ECO:0000313" key="5">
    <source>
        <dbReference type="RefSeq" id="XP_014070876.2"/>
    </source>
</evidence>
<keyword evidence="2" id="KW-0472">Membrane</keyword>
<keyword evidence="4" id="KW-1185">Reference proteome</keyword>
<dbReference type="Bgee" id="ENSSSAG00000046343">
    <property type="expression patterns" value="Expressed in ovary and 20 other cell types or tissues"/>
</dbReference>
<dbReference type="Pfam" id="PF00226">
    <property type="entry name" value="DnaJ"/>
    <property type="match status" value="1"/>
</dbReference>
<dbReference type="PANTHER" id="PTHR44873">
    <property type="entry name" value="DNAJ HOMOLOG SUBFAMILY C MEMBER 30, MITOCHONDRIAL"/>
    <property type="match status" value="1"/>
</dbReference>
<dbReference type="InterPro" id="IPR053025">
    <property type="entry name" value="Mito_ATP_Synthase-Asso"/>
</dbReference>
<dbReference type="CDD" id="cd06257">
    <property type="entry name" value="DnaJ"/>
    <property type="match status" value="1"/>
</dbReference>
<feature type="domain" description="J" evidence="3">
    <location>
        <begin position="241"/>
        <end position="306"/>
    </location>
</feature>
<dbReference type="InterPro" id="IPR036869">
    <property type="entry name" value="J_dom_sf"/>
</dbReference>
<keyword evidence="2" id="KW-1133">Transmembrane helix</keyword>
<dbReference type="RefSeq" id="XP_014070876.2">
    <property type="nucleotide sequence ID" value="XM_014215401.2"/>
</dbReference>
<dbReference type="SMART" id="SM00271">
    <property type="entry name" value="DnaJ"/>
    <property type="match status" value="1"/>
</dbReference>
<dbReference type="SUPFAM" id="SSF46565">
    <property type="entry name" value="Chaperone J-domain"/>
    <property type="match status" value="1"/>
</dbReference>
<dbReference type="AlphaFoldDB" id="A0A1S3T2R0"/>
<feature type="transmembrane region" description="Helical" evidence="2">
    <location>
        <begin position="399"/>
        <end position="419"/>
    </location>
</feature>
<organism evidence="4 5">
    <name type="scientific">Salmo salar</name>
    <name type="common">Atlantic salmon</name>
    <dbReference type="NCBI Taxonomy" id="8030"/>
    <lineage>
        <taxon>Eukaryota</taxon>
        <taxon>Metazoa</taxon>
        <taxon>Chordata</taxon>
        <taxon>Craniata</taxon>
        <taxon>Vertebrata</taxon>
        <taxon>Euteleostomi</taxon>
        <taxon>Actinopterygii</taxon>
        <taxon>Neopterygii</taxon>
        <taxon>Teleostei</taxon>
        <taxon>Protacanthopterygii</taxon>
        <taxon>Salmoniformes</taxon>
        <taxon>Salmonidae</taxon>
        <taxon>Salmoninae</taxon>
        <taxon>Salmo</taxon>
    </lineage>
</organism>
<dbReference type="PaxDb" id="8030-ENSSSAP00000044082"/>
<dbReference type="PRINTS" id="PR00625">
    <property type="entry name" value="JDOMAIN"/>
</dbReference>
<dbReference type="GeneID" id="100195989"/>
<accession>A0A1S3T2R0</accession>
<evidence type="ECO:0000259" key="3">
    <source>
        <dbReference type="PROSITE" id="PS50076"/>
    </source>
</evidence>
<name>A0A1S3T2R0_SALSA</name>
<evidence type="ECO:0000313" key="4">
    <source>
        <dbReference type="Proteomes" id="UP001652741"/>
    </source>
</evidence>
<gene>
    <name evidence="5" type="primary">dnajc30b</name>
    <name evidence="5" type="synonym">wbs18</name>
</gene>
<evidence type="ECO:0000256" key="1">
    <source>
        <dbReference type="SAM" id="MobiDB-lite"/>
    </source>
</evidence>
<dbReference type="Gene3D" id="1.10.287.110">
    <property type="entry name" value="DnaJ domain"/>
    <property type="match status" value="1"/>
</dbReference>
<dbReference type="STRING" id="8030.ENSSSAP00000044082"/>
<dbReference type="Proteomes" id="UP001652741">
    <property type="component" value="Chromosome ssa09"/>
</dbReference>
<sequence length="426" mass="48384">MAEVSRRLGSGLYSFSAIRNAPIHSIPCAEGRPHETMSVVTAATSIIGARTCKAKVTGQGIYLCHPVSTRDSQASSWEPEHKNLKENAQECTDIEHIDQILSRLKHEERLGYGTLLWSSSDLLLLDINAKPAIKLATVQDSELRRSPLNLWPSVQPLSQGYLVTVHRMTCWNNRGVVMATLHPEIFGLPQQLRAFSTVMLNLSEHQSGQFRPHPEVSTRAYSWRSKNNQSDFPPLHRSRTAYYDILRVSPSATQSQIKTAYYKQSFIYHPDKNPDNEEATQRFSEISEAYSVLGSMVLKRKYDRGILSGSDVQGVGRPSDRESTSSNRASGPQQYQQQQRSRRFSNVGGKAMFDFDAFFQAHYGEQLQREKELRARRAQYQQKQQQDYKQWKLGKMLEITVGVLLAMGGVIFFSITRLFSQQTVDF</sequence>
<evidence type="ECO:0000256" key="2">
    <source>
        <dbReference type="SAM" id="Phobius"/>
    </source>
</evidence>
<proteinExistence type="predicted"/>
<feature type="region of interest" description="Disordered" evidence="1">
    <location>
        <begin position="309"/>
        <end position="341"/>
    </location>
</feature>
<dbReference type="PANTHER" id="PTHR44873:SF1">
    <property type="entry name" value="DNAJ HOMOLOG SUBFAMILY C MEMBER 30, MITOCHONDRIAL"/>
    <property type="match status" value="1"/>
</dbReference>
<dbReference type="CTD" id="565734"/>
<protein>
    <submittedName>
        <fullName evidence="5">DnaJ (Hsp40) homolog, subfamily C, member 30b isoform X1</fullName>
    </submittedName>
</protein>
<keyword evidence="2" id="KW-0812">Transmembrane</keyword>
<reference evidence="5" key="1">
    <citation type="submission" date="2025-08" db="UniProtKB">
        <authorList>
            <consortium name="RefSeq"/>
        </authorList>
    </citation>
    <scope>IDENTIFICATION</scope>
</reference>